<keyword evidence="3" id="KW-0687">Ribonucleoprotein</keyword>
<organism evidence="5 6">
    <name type="scientific">Dipteronia dyeriana</name>
    <dbReference type="NCBI Taxonomy" id="168575"/>
    <lineage>
        <taxon>Eukaryota</taxon>
        <taxon>Viridiplantae</taxon>
        <taxon>Streptophyta</taxon>
        <taxon>Embryophyta</taxon>
        <taxon>Tracheophyta</taxon>
        <taxon>Spermatophyta</taxon>
        <taxon>Magnoliopsida</taxon>
        <taxon>eudicotyledons</taxon>
        <taxon>Gunneridae</taxon>
        <taxon>Pentapetalae</taxon>
        <taxon>rosids</taxon>
        <taxon>malvids</taxon>
        <taxon>Sapindales</taxon>
        <taxon>Sapindaceae</taxon>
        <taxon>Hippocastanoideae</taxon>
        <taxon>Acereae</taxon>
        <taxon>Dipteronia</taxon>
    </lineage>
</organism>
<evidence type="ECO:0000256" key="4">
    <source>
        <dbReference type="SAM" id="MobiDB-lite"/>
    </source>
</evidence>
<keyword evidence="6" id="KW-1185">Reference proteome</keyword>
<dbReference type="Pfam" id="PF00466">
    <property type="entry name" value="Ribosomal_L10"/>
    <property type="match status" value="1"/>
</dbReference>
<protein>
    <recommendedName>
        <fullName evidence="7">Ribosomal protein L10</fullName>
    </recommendedName>
</protein>
<dbReference type="GO" id="GO:0005840">
    <property type="term" value="C:ribosome"/>
    <property type="evidence" value="ECO:0007669"/>
    <property type="project" value="UniProtKB-KW"/>
</dbReference>
<proteinExistence type="inferred from homology"/>
<evidence type="ECO:0000313" key="6">
    <source>
        <dbReference type="Proteomes" id="UP001280121"/>
    </source>
</evidence>
<evidence type="ECO:0000256" key="1">
    <source>
        <dbReference type="ARBA" id="ARBA00008889"/>
    </source>
</evidence>
<dbReference type="AlphaFoldDB" id="A0AAD9WLL5"/>
<evidence type="ECO:0000313" key="5">
    <source>
        <dbReference type="EMBL" id="KAK2634530.1"/>
    </source>
</evidence>
<sequence>MAKLVSKTCREEDQGAQPTLHSFDINLNELERSSENTEPSNMNTAMSFAVNSIAHRSSSSSSPLSNPLLHNLSLLLRQLQSTMEWQPTFLTFPSSNPPTLSSLKPNPNPNPNPNPFFNRSRTRNIISAISRTNKEKAVEIFKTHLDNCSFLVVIKCQGFNVKQFQEVRQSLPENTKLLMAKNTLVYKAIERTKWEQALKPNCMKGMNAWLFVNSEETGMQVAESCRTQSVIGIEMRVI</sequence>
<evidence type="ECO:0000256" key="3">
    <source>
        <dbReference type="ARBA" id="ARBA00023274"/>
    </source>
</evidence>
<dbReference type="InterPro" id="IPR047865">
    <property type="entry name" value="Ribosomal_uL10_bac_type"/>
</dbReference>
<dbReference type="SUPFAM" id="SSF160369">
    <property type="entry name" value="Ribosomal protein L10-like"/>
    <property type="match status" value="1"/>
</dbReference>
<name>A0AAD9WLL5_9ROSI</name>
<evidence type="ECO:0000256" key="2">
    <source>
        <dbReference type="ARBA" id="ARBA00022980"/>
    </source>
</evidence>
<evidence type="ECO:0008006" key="7">
    <source>
        <dbReference type="Google" id="ProtNLM"/>
    </source>
</evidence>
<feature type="region of interest" description="Disordered" evidence="4">
    <location>
        <begin position="96"/>
        <end position="119"/>
    </location>
</feature>
<reference evidence="5" key="1">
    <citation type="journal article" date="2023" name="Plant J.">
        <title>Genome sequences and population genomics provide insights into the demographic history, inbreeding, and mutation load of two 'living fossil' tree species of Dipteronia.</title>
        <authorList>
            <person name="Feng Y."/>
            <person name="Comes H.P."/>
            <person name="Chen J."/>
            <person name="Zhu S."/>
            <person name="Lu R."/>
            <person name="Zhang X."/>
            <person name="Li P."/>
            <person name="Qiu J."/>
            <person name="Olsen K.M."/>
            <person name="Qiu Y."/>
        </authorList>
    </citation>
    <scope>NUCLEOTIDE SEQUENCE</scope>
    <source>
        <strain evidence="5">KIB01</strain>
    </source>
</reference>
<dbReference type="Gene3D" id="3.30.70.1730">
    <property type="match status" value="1"/>
</dbReference>
<keyword evidence="2" id="KW-0689">Ribosomal protein</keyword>
<dbReference type="PANTHER" id="PTHR11560">
    <property type="entry name" value="39S RIBOSOMAL PROTEIN L10, MITOCHONDRIAL"/>
    <property type="match status" value="1"/>
</dbReference>
<feature type="compositionally biased region" description="Low complexity" evidence="4">
    <location>
        <begin position="96"/>
        <end position="105"/>
    </location>
</feature>
<comment type="similarity">
    <text evidence="1">Belongs to the universal ribosomal protein uL10 family.</text>
</comment>
<comment type="caution">
    <text evidence="5">The sequence shown here is derived from an EMBL/GenBank/DDBJ whole genome shotgun (WGS) entry which is preliminary data.</text>
</comment>
<gene>
    <name evidence="5" type="ORF">Ddye_029322</name>
</gene>
<dbReference type="GO" id="GO:1990904">
    <property type="term" value="C:ribonucleoprotein complex"/>
    <property type="evidence" value="ECO:0007669"/>
    <property type="project" value="UniProtKB-KW"/>
</dbReference>
<accession>A0AAD9WLL5</accession>
<dbReference type="Proteomes" id="UP001280121">
    <property type="component" value="Unassembled WGS sequence"/>
</dbReference>
<dbReference type="InterPro" id="IPR001790">
    <property type="entry name" value="Ribosomal_uL10"/>
</dbReference>
<dbReference type="EMBL" id="JANJYI010000009">
    <property type="protein sequence ID" value="KAK2634530.1"/>
    <property type="molecule type" value="Genomic_DNA"/>
</dbReference>
<dbReference type="InterPro" id="IPR043141">
    <property type="entry name" value="Ribosomal_uL10-like_sf"/>
</dbReference>